<dbReference type="Proteomes" id="UP000077881">
    <property type="component" value="Unassembled WGS sequence"/>
</dbReference>
<dbReference type="RefSeq" id="WP_064468245.1">
    <property type="nucleotide sequence ID" value="NZ_LDJR01000052.1"/>
</dbReference>
<accession>A0A177ZQN5</accession>
<dbReference type="OrthoDB" id="2381879at2"/>
<protein>
    <recommendedName>
        <fullName evidence="1">HTH cro/C1-type domain-containing protein</fullName>
    </recommendedName>
</protein>
<evidence type="ECO:0000313" key="2">
    <source>
        <dbReference type="EMBL" id="OAK70054.1"/>
    </source>
</evidence>
<dbReference type="AlphaFoldDB" id="A0A177ZQN5"/>
<dbReference type="EMBL" id="LDJR01000052">
    <property type="protein sequence ID" value="OAK70054.1"/>
    <property type="molecule type" value="Genomic_DNA"/>
</dbReference>
<reference evidence="2 3" key="1">
    <citation type="submission" date="2015-05" db="EMBL/GenBank/DDBJ databases">
        <title>Comparison of genome.</title>
        <authorList>
            <person name="Zheng Z."/>
            <person name="Sun M."/>
        </authorList>
    </citation>
    <scope>NUCLEOTIDE SEQUENCE [LARGE SCALE GENOMIC DNA]</scope>
    <source>
        <strain evidence="2 3">G25-74</strain>
    </source>
</reference>
<proteinExistence type="predicted"/>
<gene>
    <name evidence="2" type="ORF">ABB05_12780</name>
</gene>
<sequence length="87" mass="9763">MELGARLKKARLISGMSQKELSEKLYLPRSTISKIENGKTSIKGDDLLRWFQVTQAHEMILALIYGTDLPSVVQSLTTLIGGFILWI</sequence>
<keyword evidence="3" id="KW-1185">Reference proteome</keyword>
<dbReference type="SUPFAM" id="SSF47413">
    <property type="entry name" value="lambda repressor-like DNA-binding domains"/>
    <property type="match status" value="1"/>
</dbReference>
<comment type="caution">
    <text evidence="2">The sequence shown here is derived from an EMBL/GenBank/DDBJ whole genome shotgun (WGS) entry which is preliminary data.</text>
</comment>
<dbReference type="GO" id="GO:0003677">
    <property type="term" value="F:DNA binding"/>
    <property type="evidence" value="ECO:0007669"/>
    <property type="project" value="InterPro"/>
</dbReference>
<dbReference type="STRING" id="217031.ABB05_12780"/>
<feature type="domain" description="HTH cro/C1-type" evidence="1">
    <location>
        <begin position="7"/>
        <end position="49"/>
    </location>
</feature>
<dbReference type="InterPro" id="IPR010982">
    <property type="entry name" value="Lambda_DNA-bd_dom_sf"/>
</dbReference>
<evidence type="ECO:0000259" key="1">
    <source>
        <dbReference type="PROSITE" id="PS50943"/>
    </source>
</evidence>
<dbReference type="CDD" id="cd00093">
    <property type="entry name" value="HTH_XRE"/>
    <property type="match status" value="1"/>
</dbReference>
<dbReference type="Pfam" id="PF01381">
    <property type="entry name" value="HTH_3"/>
    <property type="match status" value="1"/>
</dbReference>
<dbReference type="PROSITE" id="PS50943">
    <property type="entry name" value="HTH_CROC1"/>
    <property type="match status" value="1"/>
</dbReference>
<dbReference type="InterPro" id="IPR001387">
    <property type="entry name" value="Cro/C1-type_HTH"/>
</dbReference>
<name>A0A177ZQN5_9BACI</name>
<organism evidence="2 3">
    <name type="scientific">Lederbergia galactosidilytica</name>
    <dbReference type="NCBI Taxonomy" id="217031"/>
    <lineage>
        <taxon>Bacteria</taxon>
        <taxon>Bacillati</taxon>
        <taxon>Bacillota</taxon>
        <taxon>Bacilli</taxon>
        <taxon>Bacillales</taxon>
        <taxon>Bacillaceae</taxon>
        <taxon>Lederbergia</taxon>
    </lineage>
</organism>
<dbReference type="Gene3D" id="1.10.260.40">
    <property type="entry name" value="lambda repressor-like DNA-binding domains"/>
    <property type="match status" value="1"/>
</dbReference>
<dbReference type="PATRIC" id="fig|217031.6.peg.2747"/>
<evidence type="ECO:0000313" key="3">
    <source>
        <dbReference type="Proteomes" id="UP000077881"/>
    </source>
</evidence>
<dbReference type="SMART" id="SM00530">
    <property type="entry name" value="HTH_XRE"/>
    <property type="match status" value="1"/>
</dbReference>